<comment type="caution">
    <text evidence="2">The sequence shown here is derived from an EMBL/GenBank/DDBJ whole genome shotgun (WGS) entry which is preliminary data.</text>
</comment>
<feature type="compositionally biased region" description="Basic and acidic residues" evidence="1">
    <location>
        <begin position="156"/>
        <end position="166"/>
    </location>
</feature>
<dbReference type="AlphaFoldDB" id="A0A9P8VHV9"/>
<feature type="compositionally biased region" description="Low complexity" evidence="1">
    <location>
        <begin position="176"/>
        <end position="196"/>
    </location>
</feature>
<keyword evidence="3" id="KW-1185">Reference proteome</keyword>
<evidence type="ECO:0000313" key="3">
    <source>
        <dbReference type="Proteomes" id="UP000770015"/>
    </source>
</evidence>
<dbReference type="OrthoDB" id="5598852at2759"/>
<name>A0A9P8VHV9_9PEZI</name>
<sequence>MSQENNEEYNALMGQLLNALPRVGIRTPDERRTPVALNPAAEAFFPANVNSGTLRTGDNLVPQASSATVTQGTVGIGPDAFVPQVPYIANTSLNVMSVDHRDFVTQASIPQASSFTNASSNAMGTGHSDFVSRASVLQAPDPRASFAAIDNSRGMRIGDDPRDHRLPRASQPQLDAAIRSRTRTTSTVAPSTSTSAQDENPMDITLSDIPGVIDTVVGQSTIRVYPDISIGLDYSHGHLPGFLNTYQGQIDWLQKNVVSESSKLTEIMPHPKTKRNGVFTTTRTFTIKANGIVKGLISFRTKELNFSDIQDAIKVFNTDSSRIITPDIKRLDTPDAKLAEKEGIFVYFAQHINGVAWEKMGLNFADPLRNLSVVLPTLAKLLIAPQTYSVSEYNQQLEMIARHHRILHQVAKEAWPYLETVRLPMMPVCPDLDNKSILITSFGQAVGIVGFGTQRVGPMGAVRLYPMGMNLAPIHRLSGYVNTDGSGVQYFFPSRNFKRAEENMWSGVWHRLPSLLYEQIVTSREAPEAIDHAMRLGTILDLFNVEKAADGIMWTVRVRERAYAEALPLFMSYRSPASRGAGDSPYDPAKEEAYKGLIAQALPAEPWRPAAELVAEEATPDNIQGAVPLAVANPAAENYQRALLDYEDPFDPSITNALNIPPAPPAPAVAEGHLIVGFPDDVAAAIKRGAPGFEF</sequence>
<dbReference type="Proteomes" id="UP000770015">
    <property type="component" value="Unassembled WGS sequence"/>
</dbReference>
<proteinExistence type="predicted"/>
<gene>
    <name evidence="2" type="ORF">F5X68DRAFT_250923</name>
</gene>
<feature type="region of interest" description="Disordered" evidence="1">
    <location>
        <begin position="153"/>
        <end position="203"/>
    </location>
</feature>
<dbReference type="EMBL" id="JAGSXJ010000004">
    <property type="protein sequence ID" value="KAH6692708.1"/>
    <property type="molecule type" value="Genomic_DNA"/>
</dbReference>
<organism evidence="2 3">
    <name type="scientific">Plectosphaerella plurivora</name>
    <dbReference type="NCBI Taxonomy" id="936078"/>
    <lineage>
        <taxon>Eukaryota</taxon>
        <taxon>Fungi</taxon>
        <taxon>Dikarya</taxon>
        <taxon>Ascomycota</taxon>
        <taxon>Pezizomycotina</taxon>
        <taxon>Sordariomycetes</taxon>
        <taxon>Hypocreomycetidae</taxon>
        <taxon>Glomerellales</taxon>
        <taxon>Plectosphaerellaceae</taxon>
        <taxon>Plectosphaerella</taxon>
    </lineage>
</organism>
<evidence type="ECO:0000313" key="2">
    <source>
        <dbReference type="EMBL" id="KAH6692708.1"/>
    </source>
</evidence>
<reference evidence="2" key="1">
    <citation type="journal article" date="2021" name="Nat. Commun.">
        <title>Genetic determinants of endophytism in the Arabidopsis root mycobiome.</title>
        <authorList>
            <person name="Mesny F."/>
            <person name="Miyauchi S."/>
            <person name="Thiergart T."/>
            <person name="Pickel B."/>
            <person name="Atanasova L."/>
            <person name="Karlsson M."/>
            <person name="Huettel B."/>
            <person name="Barry K.W."/>
            <person name="Haridas S."/>
            <person name="Chen C."/>
            <person name="Bauer D."/>
            <person name="Andreopoulos W."/>
            <person name="Pangilinan J."/>
            <person name="LaButti K."/>
            <person name="Riley R."/>
            <person name="Lipzen A."/>
            <person name="Clum A."/>
            <person name="Drula E."/>
            <person name="Henrissat B."/>
            <person name="Kohler A."/>
            <person name="Grigoriev I.V."/>
            <person name="Martin F.M."/>
            <person name="Hacquard S."/>
        </authorList>
    </citation>
    <scope>NUCLEOTIDE SEQUENCE</scope>
    <source>
        <strain evidence="2">MPI-SDFR-AT-0117</strain>
    </source>
</reference>
<accession>A0A9P8VHV9</accession>
<evidence type="ECO:0000256" key="1">
    <source>
        <dbReference type="SAM" id="MobiDB-lite"/>
    </source>
</evidence>
<protein>
    <submittedName>
        <fullName evidence="2">Uncharacterized protein</fullName>
    </submittedName>
</protein>